<accession>A0A1T5MMA0</accession>
<dbReference type="OrthoDB" id="9806724at2"/>
<dbReference type="Gene3D" id="3.90.700.10">
    <property type="entry name" value="Succinate dehydrogenase/fumarate reductase flavoprotein, catalytic domain"/>
    <property type="match status" value="1"/>
</dbReference>
<evidence type="ECO:0000256" key="1">
    <source>
        <dbReference type="ARBA" id="ARBA00022630"/>
    </source>
</evidence>
<keyword evidence="2" id="KW-0560">Oxidoreductase</keyword>
<reference evidence="5" key="1">
    <citation type="submission" date="2017-02" db="EMBL/GenBank/DDBJ databases">
        <authorList>
            <person name="Varghese N."/>
            <person name="Submissions S."/>
        </authorList>
    </citation>
    <scope>NUCLEOTIDE SEQUENCE [LARGE SCALE GENOMIC DNA]</scope>
    <source>
        <strain evidence="5">M1</strain>
    </source>
</reference>
<dbReference type="GO" id="GO:0009055">
    <property type="term" value="F:electron transfer activity"/>
    <property type="evidence" value="ECO:0007669"/>
    <property type="project" value="TreeGrafter"/>
</dbReference>
<proteinExistence type="predicted"/>
<dbReference type="STRING" id="36842.SAMN02194393_05015"/>
<protein>
    <submittedName>
        <fullName evidence="4">Succinate dehydrogenase/fumarate reductase, flavoprotein subunit</fullName>
    </submittedName>
</protein>
<dbReference type="InterPro" id="IPR003953">
    <property type="entry name" value="FAD-dep_OxRdtase_2_FAD-bd"/>
</dbReference>
<dbReference type="InterPro" id="IPR030664">
    <property type="entry name" value="SdhA/FrdA/AprA"/>
</dbReference>
<feature type="domain" description="FAD-dependent oxidoreductase 2 FAD-binding" evidence="3">
    <location>
        <begin position="22"/>
        <end position="259"/>
    </location>
</feature>
<dbReference type="GO" id="GO:0005886">
    <property type="term" value="C:plasma membrane"/>
    <property type="evidence" value="ECO:0007669"/>
    <property type="project" value="TreeGrafter"/>
</dbReference>
<dbReference type="GO" id="GO:0009061">
    <property type="term" value="P:anaerobic respiration"/>
    <property type="evidence" value="ECO:0007669"/>
    <property type="project" value="TreeGrafter"/>
</dbReference>
<dbReference type="InterPro" id="IPR036188">
    <property type="entry name" value="FAD/NAD-bd_sf"/>
</dbReference>
<organism evidence="4 5">
    <name type="scientific">Maledivibacter halophilus</name>
    <dbReference type="NCBI Taxonomy" id="36842"/>
    <lineage>
        <taxon>Bacteria</taxon>
        <taxon>Bacillati</taxon>
        <taxon>Bacillota</taxon>
        <taxon>Clostridia</taxon>
        <taxon>Peptostreptococcales</taxon>
        <taxon>Caminicellaceae</taxon>
        <taxon>Maledivibacter</taxon>
    </lineage>
</organism>
<name>A0A1T5MMA0_9FIRM</name>
<dbReference type="GO" id="GO:0050660">
    <property type="term" value="F:flavin adenine dinucleotide binding"/>
    <property type="evidence" value="ECO:0007669"/>
    <property type="project" value="TreeGrafter"/>
</dbReference>
<sequence>MKAISGEIQIKDAKINIYEYNTIIIGSGAASLNAADTLHKLGQRDISLITEGMNKGTSRNTGSDKQTYYKQSTTIKDEDSPIKMAKTLYNGGAMHGDIALVEAVLSLKSFYNLIHIGVPFPHDEYGQYVGYKTDHDENSRASSVGPLTSKYMTEKLEEQVKKNGTDIFDKFLVIGILKDFTKNESVGVLTIDIKNINDSDYGLTLFSCRNIIYGTGGPASTYYRSVYPKSQSGATGIALEAGVKAHNLTEWQYGIASTKFRWNLSGTYQQVIPRYVSTDNDMNDEREFLEDYFDNPSDLLNAVFLKGYQWPFDARKLANNGSSMIDLLIYIETQIKGRRVFLDFRNNPTCADLNGAFQFDLLGKEAYDYLFNSNALLRTPIERLKKMNPLAIKLYKDHNIDLEKEFLEIDVCAQHQNGGLVGDVWWQSNLKHFFPVGEVNGTLGVYRPGGTALNSTQVGSYRAAEFVSKVYTQNPIDINQFTEKVKTQVEKKIDFIKMIKIDKNQKSNLMEFQTKLQKEMSKNASFIREISGIRKSMDYFNKTFHSLADLIHIKELKELPVVFRIYDMLITQISILSSIEEYIEYGGDSRGSYLVHNEHGDYEIDYQGVNLKYSLDNTIEDKVCETQIKEENSSIEVTQMWTTVRAIPEYDTWFENIWREYRKNNIYNGGINNETN</sequence>
<evidence type="ECO:0000313" key="5">
    <source>
        <dbReference type="Proteomes" id="UP000190285"/>
    </source>
</evidence>
<dbReference type="Gene3D" id="3.50.50.60">
    <property type="entry name" value="FAD/NAD(P)-binding domain"/>
    <property type="match status" value="2"/>
</dbReference>
<dbReference type="EMBL" id="FUZT01000019">
    <property type="protein sequence ID" value="SKC89345.1"/>
    <property type="molecule type" value="Genomic_DNA"/>
</dbReference>
<dbReference type="Pfam" id="PF00890">
    <property type="entry name" value="FAD_binding_2"/>
    <property type="match status" value="1"/>
</dbReference>
<dbReference type="PANTHER" id="PTHR11632">
    <property type="entry name" value="SUCCINATE DEHYDROGENASE 2 FLAVOPROTEIN SUBUNIT"/>
    <property type="match status" value="1"/>
</dbReference>
<dbReference type="Proteomes" id="UP000190285">
    <property type="component" value="Unassembled WGS sequence"/>
</dbReference>
<dbReference type="GO" id="GO:0000104">
    <property type="term" value="F:succinate dehydrogenase activity"/>
    <property type="evidence" value="ECO:0007669"/>
    <property type="project" value="TreeGrafter"/>
</dbReference>
<evidence type="ECO:0000313" key="4">
    <source>
        <dbReference type="EMBL" id="SKC89345.1"/>
    </source>
</evidence>
<evidence type="ECO:0000259" key="3">
    <source>
        <dbReference type="Pfam" id="PF00890"/>
    </source>
</evidence>
<dbReference type="RefSeq" id="WP_079495607.1">
    <property type="nucleotide sequence ID" value="NZ_FUZT01000019.1"/>
</dbReference>
<evidence type="ECO:0000256" key="2">
    <source>
        <dbReference type="ARBA" id="ARBA00023002"/>
    </source>
</evidence>
<keyword evidence="5" id="KW-1185">Reference proteome</keyword>
<dbReference type="AlphaFoldDB" id="A0A1T5MMA0"/>
<gene>
    <name evidence="4" type="ORF">SAMN02194393_05015</name>
</gene>
<dbReference type="SUPFAM" id="SSF51905">
    <property type="entry name" value="FAD/NAD(P)-binding domain"/>
    <property type="match status" value="1"/>
</dbReference>
<dbReference type="PANTHER" id="PTHR11632:SF51">
    <property type="entry name" value="SUCCINATE DEHYDROGENASE [UBIQUINONE] FLAVOPROTEIN SUBUNIT, MITOCHONDRIAL"/>
    <property type="match status" value="1"/>
</dbReference>
<keyword evidence="1" id="KW-0285">Flavoprotein</keyword>
<dbReference type="GO" id="GO:0033765">
    <property type="term" value="F:steroid dehydrogenase activity, acting on the CH-CH group of donors"/>
    <property type="evidence" value="ECO:0007669"/>
    <property type="project" value="UniProtKB-ARBA"/>
</dbReference>
<dbReference type="InterPro" id="IPR027477">
    <property type="entry name" value="Succ_DH/fumarate_Rdtase_cat_sf"/>
</dbReference>